<accession>A0A645FFH1</accession>
<reference evidence="1" key="1">
    <citation type="submission" date="2019-08" db="EMBL/GenBank/DDBJ databases">
        <authorList>
            <person name="Kucharzyk K."/>
            <person name="Murdoch R.W."/>
            <person name="Higgins S."/>
            <person name="Loffler F."/>
        </authorList>
    </citation>
    <scope>NUCLEOTIDE SEQUENCE</scope>
</reference>
<dbReference type="EMBL" id="VSSQ01059521">
    <property type="protein sequence ID" value="MPN13067.1"/>
    <property type="molecule type" value="Genomic_DNA"/>
</dbReference>
<organism evidence="1">
    <name type="scientific">bioreactor metagenome</name>
    <dbReference type="NCBI Taxonomy" id="1076179"/>
    <lineage>
        <taxon>unclassified sequences</taxon>
        <taxon>metagenomes</taxon>
        <taxon>ecological metagenomes</taxon>
    </lineage>
</organism>
<sequence>MRQRQIVNTVAKRCVRCKCPVAIVIHLDHTNQNAVIRNADVRTGFASACERWRGIVGYAVITDQAFNGTGIVSYFCDYRGVGGKRIDNNLPTVRHAAAARTV</sequence>
<evidence type="ECO:0000313" key="1">
    <source>
        <dbReference type="EMBL" id="MPN13067.1"/>
    </source>
</evidence>
<comment type="caution">
    <text evidence="1">The sequence shown here is derived from an EMBL/GenBank/DDBJ whole genome shotgun (WGS) entry which is preliminary data.</text>
</comment>
<dbReference type="AlphaFoldDB" id="A0A645FFH1"/>
<proteinExistence type="predicted"/>
<gene>
    <name evidence="1" type="ORF">SDC9_160387</name>
</gene>
<name>A0A645FFH1_9ZZZZ</name>
<protein>
    <submittedName>
        <fullName evidence="1">Uncharacterized protein</fullName>
    </submittedName>
</protein>